<accession>A0A1G7GB09</accession>
<reference evidence="2" key="1">
    <citation type="submission" date="2016-10" db="EMBL/GenBank/DDBJ databases">
        <authorList>
            <person name="Varghese N."/>
            <person name="Submissions S."/>
        </authorList>
    </citation>
    <scope>NUCLEOTIDE SEQUENCE [LARGE SCALE GENOMIC DNA]</scope>
    <source>
        <strain evidence="2">DSM 24729</strain>
    </source>
</reference>
<keyword evidence="2" id="KW-1185">Reference proteome</keyword>
<dbReference type="AlphaFoldDB" id="A0A1G7GB09"/>
<dbReference type="EMBL" id="FNBD01000004">
    <property type="protein sequence ID" value="SDE85344.1"/>
    <property type="molecule type" value="Genomic_DNA"/>
</dbReference>
<evidence type="ECO:0008006" key="3">
    <source>
        <dbReference type="Google" id="ProtNLM"/>
    </source>
</evidence>
<evidence type="ECO:0000313" key="1">
    <source>
        <dbReference type="EMBL" id="SDE85344.1"/>
    </source>
</evidence>
<name>A0A1G7GB09_9FLAO</name>
<dbReference type="eggNOG" id="ENOG50311B8">
    <property type="taxonomic scope" value="Bacteria"/>
</dbReference>
<dbReference type="Proteomes" id="UP000182114">
    <property type="component" value="Unassembled WGS sequence"/>
</dbReference>
<proteinExistence type="predicted"/>
<sequence>MKVERKHTTTIVQFQSAYQPDQIWEFLTHPKYAVAITKDPCYHNEVNASFELEIGNQWTEIHTGEDCEGDVVLCTIIESTKNKAFMTVRHQAGIKNTTLFKLEKNQAGTIITEIQKFSLSGRKIRPINIFSWMMLGTGLLTKFSFKPEDDAYWFEHMEQKLEEVYNSAL</sequence>
<gene>
    <name evidence="1" type="ORF">SAMN04487992_104258</name>
</gene>
<evidence type="ECO:0000313" key="2">
    <source>
        <dbReference type="Proteomes" id="UP000182114"/>
    </source>
</evidence>
<organism evidence="1 2">
    <name type="scientific">Cellulophaga baltica</name>
    <dbReference type="NCBI Taxonomy" id="76594"/>
    <lineage>
        <taxon>Bacteria</taxon>
        <taxon>Pseudomonadati</taxon>
        <taxon>Bacteroidota</taxon>
        <taxon>Flavobacteriia</taxon>
        <taxon>Flavobacteriales</taxon>
        <taxon>Flavobacteriaceae</taxon>
        <taxon>Cellulophaga</taxon>
    </lineage>
</organism>
<dbReference type="RefSeq" id="WP_074538113.1">
    <property type="nucleotide sequence ID" value="NZ_FNBD01000004.1"/>
</dbReference>
<dbReference type="SUPFAM" id="SSF55961">
    <property type="entry name" value="Bet v1-like"/>
    <property type="match status" value="1"/>
</dbReference>
<protein>
    <recommendedName>
        <fullName evidence="3">Activator of Hsp90 ATPase homolog 1-like protein</fullName>
    </recommendedName>
</protein>